<keyword evidence="3 4" id="KW-0408">Iron</keyword>
<keyword evidence="8" id="KW-1185">Reference proteome</keyword>
<reference evidence="7" key="1">
    <citation type="journal article" date="2020" name="Stud. Mycol.">
        <title>101 Dothideomycetes genomes: a test case for predicting lifestyles and emergence of pathogens.</title>
        <authorList>
            <person name="Haridas S."/>
            <person name="Albert R."/>
            <person name="Binder M."/>
            <person name="Bloem J."/>
            <person name="Labutti K."/>
            <person name="Salamov A."/>
            <person name="Andreopoulos B."/>
            <person name="Baker S."/>
            <person name="Barry K."/>
            <person name="Bills G."/>
            <person name="Bluhm B."/>
            <person name="Cannon C."/>
            <person name="Castanera R."/>
            <person name="Culley D."/>
            <person name="Daum C."/>
            <person name="Ezra D."/>
            <person name="Gonzalez J."/>
            <person name="Henrissat B."/>
            <person name="Kuo A."/>
            <person name="Liang C."/>
            <person name="Lipzen A."/>
            <person name="Lutzoni F."/>
            <person name="Magnuson J."/>
            <person name="Mondo S."/>
            <person name="Nolan M."/>
            <person name="Ohm R."/>
            <person name="Pangilinan J."/>
            <person name="Park H.-J."/>
            <person name="Ramirez L."/>
            <person name="Alfaro M."/>
            <person name="Sun H."/>
            <person name="Tritt A."/>
            <person name="Yoshinaga Y."/>
            <person name="Zwiers L.-H."/>
            <person name="Turgeon B."/>
            <person name="Goodwin S."/>
            <person name="Spatafora J."/>
            <person name="Crous P."/>
            <person name="Grigoriev I."/>
        </authorList>
    </citation>
    <scope>NUCLEOTIDE SEQUENCE</scope>
    <source>
        <strain evidence="7">Tuck. ex Michener</strain>
    </source>
</reference>
<gene>
    <name evidence="7" type="ORF">EV356DRAFT_536064</name>
</gene>
<evidence type="ECO:0000313" key="7">
    <source>
        <dbReference type="EMBL" id="KAF2230839.1"/>
    </source>
</evidence>
<feature type="transmembrane region" description="Helical" evidence="6">
    <location>
        <begin position="12"/>
        <end position="32"/>
    </location>
</feature>
<keyword evidence="5" id="KW-0560">Oxidoreductase</keyword>
<dbReference type="AlphaFoldDB" id="A0A6A6GYX7"/>
<proteinExistence type="inferred from homology"/>
<name>A0A6A6GYX7_VIRVR</name>
<evidence type="ECO:0000256" key="2">
    <source>
        <dbReference type="ARBA" id="ARBA00022723"/>
    </source>
</evidence>
<comment type="cofactor">
    <cofactor evidence="1 4">
        <name>heme</name>
        <dbReference type="ChEBI" id="CHEBI:30413"/>
    </cofactor>
</comment>
<dbReference type="InterPro" id="IPR017972">
    <property type="entry name" value="Cyt_P450_CS"/>
</dbReference>
<dbReference type="InterPro" id="IPR001128">
    <property type="entry name" value="Cyt_P450"/>
</dbReference>
<dbReference type="GO" id="GO:0020037">
    <property type="term" value="F:heme binding"/>
    <property type="evidence" value="ECO:0007669"/>
    <property type="project" value="InterPro"/>
</dbReference>
<organism evidence="7 8">
    <name type="scientific">Viridothelium virens</name>
    <name type="common">Speckled blister lichen</name>
    <name type="synonym">Trypethelium virens</name>
    <dbReference type="NCBI Taxonomy" id="1048519"/>
    <lineage>
        <taxon>Eukaryota</taxon>
        <taxon>Fungi</taxon>
        <taxon>Dikarya</taxon>
        <taxon>Ascomycota</taxon>
        <taxon>Pezizomycotina</taxon>
        <taxon>Dothideomycetes</taxon>
        <taxon>Dothideomycetes incertae sedis</taxon>
        <taxon>Trypetheliales</taxon>
        <taxon>Trypetheliaceae</taxon>
        <taxon>Viridothelium</taxon>
    </lineage>
</organism>
<dbReference type="InterPro" id="IPR002401">
    <property type="entry name" value="Cyt_P450_E_grp-I"/>
</dbReference>
<sequence>MPLPLLGASYATSVFIILPISFVIYYVGWIIYCRTLHPLASIPGPLWPSVSRTWLMYHMYTGKLEVAQRNLHAEYGPVVRVAHNEVSLSEASAIPKIYRTQKPLTKTDFYPTYRPIGISDRPDMFTVTDEVEHANHRRIVNPVYTMTSILKNESAMDECLTWLVKRLGEFADKQEVMDLGRWLEMYLVIICPSGYAYDIVGVVFFGRSFEFLEKGFDHLNYIDAVWTSLPLLTFAAVAPTYMRLFIMGAAVLNPSTLKAVKAAGGITTAALEHTARRRNDSEQENIQRNDLLSQLFRIERQRGAKRDFTHREIALESWGGIIAGADSSSIGMRSVLYNLIKHPGHLAKVLEEIDAAAAAGLLSSPVRQSEAMSLKYTCASIKEAMRVFPPWQIHMPRHAPPEGLQLSGKYIPQGYRVGISPAIVHFDKEVFGPDADDFRPERWLESQERSFAMDKAILGFGAGSRTCIGKNLALAEIHKTVSEVLRHYTFEMSHDRPWKTRNSAFIMQYDITVHVKRRSRK</sequence>
<feature type="binding site" description="axial binding residue" evidence="4">
    <location>
        <position position="467"/>
    </location>
    <ligand>
        <name>heme</name>
        <dbReference type="ChEBI" id="CHEBI:30413"/>
    </ligand>
    <ligandPart>
        <name>Fe</name>
        <dbReference type="ChEBI" id="CHEBI:18248"/>
    </ligandPart>
</feature>
<dbReference type="GO" id="GO:0004497">
    <property type="term" value="F:monooxygenase activity"/>
    <property type="evidence" value="ECO:0007669"/>
    <property type="project" value="UniProtKB-KW"/>
</dbReference>
<accession>A0A6A6GYX7</accession>
<dbReference type="Gene3D" id="1.10.630.10">
    <property type="entry name" value="Cytochrome P450"/>
    <property type="match status" value="1"/>
</dbReference>
<evidence type="ECO:0000313" key="8">
    <source>
        <dbReference type="Proteomes" id="UP000800092"/>
    </source>
</evidence>
<evidence type="ECO:0000256" key="6">
    <source>
        <dbReference type="SAM" id="Phobius"/>
    </source>
</evidence>
<dbReference type="PANTHER" id="PTHR24305">
    <property type="entry name" value="CYTOCHROME P450"/>
    <property type="match status" value="1"/>
</dbReference>
<evidence type="ECO:0000256" key="5">
    <source>
        <dbReference type="RuleBase" id="RU000461"/>
    </source>
</evidence>
<feature type="transmembrane region" description="Helical" evidence="6">
    <location>
        <begin position="183"/>
        <end position="205"/>
    </location>
</feature>
<keyword evidence="6" id="KW-0472">Membrane</keyword>
<keyword evidence="4 5" id="KW-0349">Heme</keyword>
<keyword evidence="5" id="KW-0503">Monooxygenase</keyword>
<dbReference type="PRINTS" id="PR00463">
    <property type="entry name" value="EP450I"/>
</dbReference>
<dbReference type="Pfam" id="PF00067">
    <property type="entry name" value="p450"/>
    <property type="match status" value="1"/>
</dbReference>
<dbReference type="CDD" id="cd11060">
    <property type="entry name" value="CYP57A1-like"/>
    <property type="match status" value="1"/>
</dbReference>
<keyword evidence="6" id="KW-0812">Transmembrane</keyword>
<dbReference type="GO" id="GO:0005506">
    <property type="term" value="F:iron ion binding"/>
    <property type="evidence" value="ECO:0007669"/>
    <property type="project" value="InterPro"/>
</dbReference>
<dbReference type="InterPro" id="IPR036396">
    <property type="entry name" value="Cyt_P450_sf"/>
</dbReference>
<dbReference type="GO" id="GO:0016705">
    <property type="term" value="F:oxidoreductase activity, acting on paired donors, with incorporation or reduction of molecular oxygen"/>
    <property type="evidence" value="ECO:0007669"/>
    <property type="project" value="InterPro"/>
</dbReference>
<protein>
    <submittedName>
        <fullName evidence="7">Cytochrome P450</fullName>
    </submittedName>
</protein>
<dbReference type="PRINTS" id="PR00385">
    <property type="entry name" value="P450"/>
</dbReference>
<dbReference type="OrthoDB" id="3934656at2759"/>
<keyword evidence="6" id="KW-1133">Transmembrane helix</keyword>
<dbReference type="InterPro" id="IPR050121">
    <property type="entry name" value="Cytochrome_P450_monoxygenase"/>
</dbReference>
<evidence type="ECO:0000256" key="3">
    <source>
        <dbReference type="ARBA" id="ARBA00023004"/>
    </source>
</evidence>
<evidence type="ECO:0000256" key="1">
    <source>
        <dbReference type="ARBA" id="ARBA00001971"/>
    </source>
</evidence>
<feature type="transmembrane region" description="Helical" evidence="6">
    <location>
        <begin position="225"/>
        <end position="252"/>
    </location>
</feature>
<dbReference type="PANTHER" id="PTHR24305:SF229">
    <property type="entry name" value="P450, PUTATIVE (EUROFUNG)-RELATED"/>
    <property type="match status" value="1"/>
</dbReference>
<dbReference type="EMBL" id="ML991835">
    <property type="protein sequence ID" value="KAF2230839.1"/>
    <property type="molecule type" value="Genomic_DNA"/>
</dbReference>
<dbReference type="SUPFAM" id="SSF48264">
    <property type="entry name" value="Cytochrome P450"/>
    <property type="match status" value="1"/>
</dbReference>
<dbReference type="Proteomes" id="UP000800092">
    <property type="component" value="Unassembled WGS sequence"/>
</dbReference>
<keyword evidence="2 4" id="KW-0479">Metal-binding</keyword>
<evidence type="ECO:0000256" key="4">
    <source>
        <dbReference type="PIRSR" id="PIRSR602401-1"/>
    </source>
</evidence>
<dbReference type="PROSITE" id="PS00086">
    <property type="entry name" value="CYTOCHROME_P450"/>
    <property type="match status" value="1"/>
</dbReference>
<comment type="similarity">
    <text evidence="5">Belongs to the cytochrome P450 family.</text>
</comment>